<dbReference type="EMBL" id="JAYKXN010000004">
    <property type="protein sequence ID" value="KAK7295081.1"/>
    <property type="molecule type" value="Genomic_DNA"/>
</dbReference>
<proteinExistence type="predicted"/>
<name>A0AAN9JBG0_CLITE</name>
<comment type="caution">
    <text evidence="1">The sequence shown here is derived from an EMBL/GenBank/DDBJ whole genome shotgun (WGS) entry which is preliminary data.</text>
</comment>
<accession>A0AAN9JBG0</accession>
<keyword evidence="2" id="KW-1185">Reference proteome</keyword>
<protein>
    <submittedName>
        <fullName evidence="1">Uncharacterized protein</fullName>
    </submittedName>
</protein>
<dbReference type="Proteomes" id="UP001359559">
    <property type="component" value="Unassembled WGS sequence"/>
</dbReference>
<dbReference type="AlphaFoldDB" id="A0AAN9JBG0"/>
<organism evidence="1 2">
    <name type="scientific">Clitoria ternatea</name>
    <name type="common">Butterfly pea</name>
    <dbReference type="NCBI Taxonomy" id="43366"/>
    <lineage>
        <taxon>Eukaryota</taxon>
        <taxon>Viridiplantae</taxon>
        <taxon>Streptophyta</taxon>
        <taxon>Embryophyta</taxon>
        <taxon>Tracheophyta</taxon>
        <taxon>Spermatophyta</taxon>
        <taxon>Magnoliopsida</taxon>
        <taxon>eudicotyledons</taxon>
        <taxon>Gunneridae</taxon>
        <taxon>Pentapetalae</taxon>
        <taxon>rosids</taxon>
        <taxon>fabids</taxon>
        <taxon>Fabales</taxon>
        <taxon>Fabaceae</taxon>
        <taxon>Papilionoideae</taxon>
        <taxon>50 kb inversion clade</taxon>
        <taxon>NPAAA clade</taxon>
        <taxon>indigoferoid/millettioid clade</taxon>
        <taxon>Phaseoleae</taxon>
        <taxon>Clitoria</taxon>
    </lineage>
</organism>
<reference evidence="1 2" key="1">
    <citation type="submission" date="2024-01" db="EMBL/GenBank/DDBJ databases">
        <title>The genomes of 5 underutilized Papilionoideae crops provide insights into root nodulation and disease resistance.</title>
        <authorList>
            <person name="Yuan L."/>
        </authorList>
    </citation>
    <scope>NUCLEOTIDE SEQUENCE [LARGE SCALE GENOMIC DNA]</scope>
    <source>
        <strain evidence="1">LY-2023</strain>
        <tissue evidence="1">Leaf</tissue>
    </source>
</reference>
<sequence>MEDNIRILERHVEDLTYLELTRLTFKNTSASTKRVVITVSHNPGDEIIKLLCEEIDELRREHSTPAKKVSHCGHHQLKASRLKKVDDYPYPKELANYLALSIGKYTGETNPGKHLDAYVYKAMFSGVEADAMCNILEFSGKAY</sequence>
<gene>
    <name evidence="1" type="ORF">RJT34_17984</name>
</gene>
<evidence type="ECO:0000313" key="1">
    <source>
        <dbReference type="EMBL" id="KAK7295081.1"/>
    </source>
</evidence>
<evidence type="ECO:0000313" key="2">
    <source>
        <dbReference type="Proteomes" id="UP001359559"/>
    </source>
</evidence>